<dbReference type="EC" id="3.5.1.1" evidence="2"/>
<dbReference type="EMBL" id="JBHUNA010000040">
    <property type="protein sequence ID" value="MFD2762251.1"/>
    <property type="molecule type" value="Genomic_DNA"/>
</dbReference>
<dbReference type="PROSITE" id="PS00144">
    <property type="entry name" value="ASN_GLN_ASE_1"/>
    <property type="match status" value="1"/>
</dbReference>
<comment type="catalytic activity">
    <reaction evidence="4">
        <text>L-asparagine + H2O = L-aspartate + NH4(+)</text>
        <dbReference type="Rhea" id="RHEA:21016"/>
        <dbReference type="ChEBI" id="CHEBI:15377"/>
        <dbReference type="ChEBI" id="CHEBI:28938"/>
        <dbReference type="ChEBI" id="CHEBI:29991"/>
        <dbReference type="ChEBI" id="CHEBI:58048"/>
        <dbReference type="EC" id="3.5.1.1"/>
    </reaction>
</comment>
<feature type="domain" description="L-asparaginase N-terminal" evidence="7">
    <location>
        <begin position="4"/>
        <end position="189"/>
    </location>
</feature>
<protein>
    <recommendedName>
        <fullName evidence="2">asparaginase</fullName>
        <ecNumber evidence="2">3.5.1.1</ecNumber>
    </recommendedName>
</protein>
<dbReference type="PIRSF" id="PIRSF500176">
    <property type="entry name" value="L_ASNase"/>
    <property type="match status" value="1"/>
</dbReference>
<dbReference type="InterPro" id="IPR040919">
    <property type="entry name" value="Asparaginase_C"/>
</dbReference>
<dbReference type="InterPro" id="IPR027474">
    <property type="entry name" value="L-asparaginase_N"/>
</dbReference>
<dbReference type="CDD" id="cd08964">
    <property type="entry name" value="L-asparaginase_II"/>
    <property type="match status" value="1"/>
</dbReference>
<dbReference type="SMART" id="SM00870">
    <property type="entry name" value="Asparaginase"/>
    <property type="match status" value="1"/>
</dbReference>
<comment type="similarity">
    <text evidence="1">Belongs to the asparaginase 1 family.</text>
</comment>
<evidence type="ECO:0000256" key="5">
    <source>
        <dbReference type="PROSITE-ProRule" id="PRU10099"/>
    </source>
</evidence>
<dbReference type="PIRSF" id="PIRSF001220">
    <property type="entry name" value="L-ASNase_gatD"/>
    <property type="match status" value="1"/>
</dbReference>
<evidence type="ECO:0000256" key="3">
    <source>
        <dbReference type="ARBA" id="ARBA00022801"/>
    </source>
</evidence>
<gene>
    <name evidence="9" type="ORF">ACFSUO_14930</name>
</gene>
<evidence type="ECO:0000313" key="10">
    <source>
        <dbReference type="Proteomes" id="UP001597502"/>
    </source>
</evidence>
<evidence type="ECO:0000256" key="6">
    <source>
        <dbReference type="PROSITE-ProRule" id="PRU10100"/>
    </source>
</evidence>
<keyword evidence="3" id="KW-0378">Hydrolase</keyword>
<dbReference type="InterPro" id="IPR027473">
    <property type="entry name" value="L-asparaginase_C"/>
</dbReference>
<dbReference type="PROSITE" id="PS51732">
    <property type="entry name" value="ASN_GLN_ASE_3"/>
    <property type="match status" value="1"/>
</dbReference>
<feature type="domain" description="Asparaginase/glutaminase C-terminal" evidence="8">
    <location>
        <begin position="204"/>
        <end position="319"/>
    </location>
</feature>
<dbReference type="Gene3D" id="3.40.50.40">
    <property type="match status" value="1"/>
</dbReference>
<dbReference type="Pfam" id="PF00710">
    <property type="entry name" value="Asparaginase"/>
    <property type="match status" value="1"/>
</dbReference>
<dbReference type="SFLD" id="SFLDS00057">
    <property type="entry name" value="Glutaminase/Asparaginase"/>
    <property type="match status" value="1"/>
</dbReference>
<evidence type="ECO:0000259" key="8">
    <source>
        <dbReference type="Pfam" id="PF17763"/>
    </source>
</evidence>
<sequence>MKTIALIHTGGTISMVENKQTGEVTTTNKHPMTNLTDQYKSIANVDEYIPFSLPSPQITPNHMLQLADKINALSDKYDGFVITHGTDTLEETAYFLDLTTNIRKPVIITGAMRSTNEIGSDALYNLISSLRTATSPEAWDKGVLVVMNDEIHTARNVTKTSTSNVATFQSPQNGPIGMITKESIIFHHTILERHTHPVHHISKNVLLLKAYSGMDMGILDALKQAEPDGLVIEGLGEGNLPKDTLTPLEQFIADGVPVILVSRCYQGIVQPTYGYVGGGRQLKELGVIFANGLTGPKARIKLLIALEKTNNPDMLKNIFENVY</sequence>
<organism evidence="9 10">
    <name type="scientific">Lentibacillus juripiscarius</name>
    <dbReference type="NCBI Taxonomy" id="257446"/>
    <lineage>
        <taxon>Bacteria</taxon>
        <taxon>Bacillati</taxon>
        <taxon>Bacillota</taxon>
        <taxon>Bacilli</taxon>
        <taxon>Bacillales</taxon>
        <taxon>Bacillaceae</taxon>
        <taxon>Lentibacillus</taxon>
    </lineage>
</organism>
<dbReference type="SUPFAM" id="SSF53774">
    <property type="entry name" value="Glutaminase/Asparaginase"/>
    <property type="match status" value="1"/>
</dbReference>
<dbReference type="Pfam" id="PF17763">
    <property type="entry name" value="Asparaginase_C"/>
    <property type="match status" value="1"/>
</dbReference>
<accession>A0ABW5V8D5</accession>
<name>A0ABW5V8D5_9BACI</name>
<feature type="active site" evidence="5">
    <location>
        <position position="12"/>
    </location>
</feature>
<dbReference type="PRINTS" id="PR00139">
    <property type="entry name" value="ASNGLNASE"/>
</dbReference>
<dbReference type="RefSeq" id="WP_382395568.1">
    <property type="nucleotide sequence ID" value="NZ_JBHUNA010000040.1"/>
</dbReference>
<dbReference type="InterPro" id="IPR037152">
    <property type="entry name" value="L-asparaginase_N_sf"/>
</dbReference>
<evidence type="ECO:0000313" key="9">
    <source>
        <dbReference type="EMBL" id="MFD2762251.1"/>
    </source>
</evidence>
<evidence type="ECO:0000256" key="2">
    <source>
        <dbReference type="ARBA" id="ARBA00012920"/>
    </source>
</evidence>
<dbReference type="InterPro" id="IPR006034">
    <property type="entry name" value="Asparaginase/glutaminase-like"/>
</dbReference>
<reference evidence="10" key="1">
    <citation type="journal article" date="2019" name="Int. J. Syst. Evol. Microbiol.">
        <title>The Global Catalogue of Microorganisms (GCM) 10K type strain sequencing project: providing services to taxonomists for standard genome sequencing and annotation.</title>
        <authorList>
            <consortium name="The Broad Institute Genomics Platform"/>
            <consortium name="The Broad Institute Genome Sequencing Center for Infectious Disease"/>
            <person name="Wu L."/>
            <person name="Ma J."/>
        </authorList>
    </citation>
    <scope>NUCLEOTIDE SEQUENCE [LARGE SCALE GENOMIC DNA]</scope>
    <source>
        <strain evidence="10">TISTR 1535</strain>
    </source>
</reference>
<proteinExistence type="inferred from homology"/>
<dbReference type="Gene3D" id="3.40.50.1170">
    <property type="entry name" value="L-asparaginase, N-terminal domain"/>
    <property type="match status" value="1"/>
</dbReference>
<keyword evidence="10" id="KW-1185">Reference proteome</keyword>
<dbReference type="InterPro" id="IPR036152">
    <property type="entry name" value="Asp/glu_Ase-like_sf"/>
</dbReference>
<dbReference type="InterPro" id="IPR020827">
    <property type="entry name" value="Asparaginase/glutaminase_AS1"/>
</dbReference>
<evidence type="ECO:0000256" key="1">
    <source>
        <dbReference type="ARBA" id="ARBA00010518"/>
    </source>
</evidence>
<feature type="active site" evidence="6">
    <location>
        <position position="86"/>
    </location>
</feature>
<dbReference type="PROSITE" id="PS00917">
    <property type="entry name" value="ASN_GLN_ASE_2"/>
    <property type="match status" value="1"/>
</dbReference>
<comment type="caution">
    <text evidence="9">The sequence shown here is derived from an EMBL/GenBank/DDBJ whole genome shotgun (WGS) entry which is preliminary data.</text>
</comment>
<dbReference type="InterPro" id="IPR004550">
    <property type="entry name" value="AsnASE_II"/>
</dbReference>
<evidence type="ECO:0000256" key="4">
    <source>
        <dbReference type="ARBA" id="ARBA00049366"/>
    </source>
</evidence>
<dbReference type="PANTHER" id="PTHR11707:SF28">
    <property type="entry name" value="60 KDA LYSOPHOSPHOLIPASE"/>
    <property type="match status" value="1"/>
</dbReference>
<dbReference type="Proteomes" id="UP001597502">
    <property type="component" value="Unassembled WGS sequence"/>
</dbReference>
<dbReference type="InterPro" id="IPR027475">
    <property type="entry name" value="Asparaginase/glutaminase_AS2"/>
</dbReference>
<dbReference type="PANTHER" id="PTHR11707">
    <property type="entry name" value="L-ASPARAGINASE"/>
    <property type="match status" value="1"/>
</dbReference>
<evidence type="ECO:0000259" key="7">
    <source>
        <dbReference type="Pfam" id="PF00710"/>
    </source>
</evidence>